<proteinExistence type="predicted"/>
<keyword evidence="1" id="KW-1133">Transmembrane helix</keyword>
<accession>A0A016U259</accession>
<sequence length="67" mass="8060">MPNVSHSPPKRNETIWELNARIQRNPDPFIISALSFFFIMVIIVCIGIYLLERRREKKYRRKVAEEE</sequence>
<keyword evidence="1" id="KW-0472">Membrane</keyword>
<evidence type="ECO:0000313" key="3">
    <source>
        <dbReference type="Proteomes" id="UP000024635"/>
    </source>
</evidence>
<dbReference type="AlphaFoldDB" id="A0A016U259"/>
<dbReference type="OrthoDB" id="5825897at2759"/>
<dbReference type="EMBL" id="JARK01001399">
    <property type="protein sequence ID" value="EYC08952.1"/>
    <property type="molecule type" value="Genomic_DNA"/>
</dbReference>
<gene>
    <name evidence="2" type="primary">Acey_s0063.g3448</name>
    <name evidence="2" type="ORF">Y032_0063g3448</name>
</gene>
<comment type="caution">
    <text evidence="2">The sequence shown here is derived from an EMBL/GenBank/DDBJ whole genome shotgun (WGS) entry which is preliminary data.</text>
</comment>
<keyword evidence="1" id="KW-0812">Transmembrane</keyword>
<dbReference type="Proteomes" id="UP000024635">
    <property type="component" value="Unassembled WGS sequence"/>
</dbReference>
<keyword evidence="3" id="KW-1185">Reference proteome</keyword>
<feature type="transmembrane region" description="Helical" evidence="1">
    <location>
        <begin position="29"/>
        <end position="51"/>
    </location>
</feature>
<organism evidence="2 3">
    <name type="scientific">Ancylostoma ceylanicum</name>
    <dbReference type="NCBI Taxonomy" id="53326"/>
    <lineage>
        <taxon>Eukaryota</taxon>
        <taxon>Metazoa</taxon>
        <taxon>Ecdysozoa</taxon>
        <taxon>Nematoda</taxon>
        <taxon>Chromadorea</taxon>
        <taxon>Rhabditida</taxon>
        <taxon>Rhabditina</taxon>
        <taxon>Rhabditomorpha</taxon>
        <taxon>Strongyloidea</taxon>
        <taxon>Ancylostomatidae</taxon>
        <taxon>Ancylostomatinae</taxon>
        <taxon>Ancylostoma</taxon>
    </lineage>
</organism>
<evidence type="ECO:0000256" key="1">
    <source>
        <dbReference type="SAM" id="Phobius"/>
    </source>
</evidence>
<evidence type="ECO:0000313" key="2">
    <source>
        <dbReference type="EMBL" id="EYC08952.1"/>
    </source>
</evidence>
<name>A0A016U259_9BILA</name>
<reference evidence="3" key="1">
    <citation type="journal article" date="2015" name="Nat. Genet.">
        <title>The genome and transcriptome of the zoonotic hookworm Ancylostoma ceylanicum identify infection-specific gene families.</title>
        <authorList>
            <person name="Schwarz E.M."/>
            <person name="Hu Y."/>
            <person name="Antoshechkin I."/>
            <person name="Miller M.M."/>
            <person name="Sternberg P.W."/>
            <person name="Aroian R.V."/>
        </authorList>
    </citation>
    <scope>NUCLEOTIDE SEQUENCE</scope>
    <source>
        <strain evidence="3">HY135</strain>
    </source>
</reference>
<protein>
    <submittedName>
        <fullName evidence="2">Uncharacterized protein</fullName>
    </submittedName>
</protein>